<dbReference type="EMBL" id="JABXXO010000003">
    <property type="protein sequence ID" value="KAF7782084.1"/>
    <property type="molecule type" value="Genomic_DNA"/>
</dbReference>
<feature type="transmembrane region" description="Helical" evidence="1">
    <location>
        <begin position="50"/>
        <end position="69"/>
    </location>
</feature>
<keyword evidence="1" id="KW-0472">Membrane</keyword>
<feature type="transmembrane region" description="Helical" evidence="1">
    <location>
        <begin position="6"/>
        <end position="29"/>
    </location>
</feature>
<feature type="transmembrane region" description="Helical" evidence="1">
    <location>
        <begin position="258"/>
        <end position="275"/>
    </location>
</feature>
<protein>
    <submittedName>
        <fullName evidence="2">Uncharacterized protein</fullName>
    </submittedName>
</protein>
<reference evidence="2 3" key="1">
    <citation type="journal article" name="Sci. Rep.">
        <title>Telomere-to-telomere assembled and centromere annotated genomes of the two main subspecies of the button mushroom Agaricus bisporus reveal especially polymorphic chromosome ends.</title>
        <authorList>
            <person name="Sonnenberg A.S.M."/>
            <person name="Sedaghat-Telgerd N."/>
            <person name="Lavrijssen B."/>
            <person name="Ohm R.A."/>
            <person name="Hendrickx P.M."/>
            <person name="Scholtmeijer K."/>
            <person name="Baars J.J.P."/>
            <person name="van Peer A."/>
        </authorList>
    </citation>
    <scope>NUCLEOTIDE SEQUENCE [LARGE SCALE GENOMIC DNA]</scope>
    <source>
        <strain evidence="2 3">H119_p4</strain>
    </source>
</reference>
<evidence type="ECO:0000256" key="1">
    <source>
        <dbReference type="SAM" id="Phobius"/>
    </source>
</evidence>
<keyword evidence="1" id="KW-0812">Transmembrane</keyword>
<dbReference type="AlphaFoldDB" id="A0A8H7KJ08"/>
<gene>
    <name evidence="2" type="ORF">Agabi119p4_1460</name>
</gene>
<keyword evidence="1" id="KW-1133">Transmembrane helix</keyword>
<evidence type="ECO:0000313" key="2">
    <source>
        <dbReference type="EMBL" id="KAF7782084.1"/>
    </source>
</evidence>
<feature type="transmembrane region" description="Helical" evidence="1">
    <location>
        <begin position="177"/>
        <end position="201"/>
    </location>
</feature>
<evidence type="ECO:0000313" key="3">
    <source>
        <dbReference type="Proteomes" id="UP000629468"/>
    </source>
</evidence>
<comment type="caution">
    <text evidence="2">The sequence shown here is derived from an EMBL/GenBank/DDBJ whole genome shotgun (WGS) entry which is preliminary data.</text>
</comment>
<organism evidence="2 3">
    <name type="scientific">Agaricus bisporus var. burnettii</name>
    <dbReference type="NCBI Taxonomy" id="192524"/>
    <lineage>
        <taxon>Eukaryota</taxon>
        <taxon>Fungi</taxon>
        <taxon>Dikarya</taxon>
        <taxon>Basidiomycota</taxon>
        <taxon>Agaricomycotina</taxon>
        <taxon>Agaricomycetes</taxon>
        <taxon>Agaricomycetidae</taxon>
        <taxon>Agaricales</taxon>
        <taxon>Agaricineae</taxon>
        <taxon>Agaricaceae</taxon>
        <taxon>Agaricus</taxon>
    </lineage>
</organism>
<feature type="transmembrane region" description="Helical" evidence="1">
    <location>
        <begin position="222"/>
        <end position="246"/>
    </location>
</feature>
<dbReference type="Proteomes" id="UP000629468">
    <property type="component" value="Unassembled WGS sequence"/>
</dbReference>
<accession>A0A8H7KJ08</accession>
<feature type="transmembrane region" description="Helical" evidence="1">
    <location>
        <begin position="133"/>
        <end position="157"/>
    </location>
</feature>
<proteinExistence type="predicted"/>
<sequence>MPSNLNIALTLITSTTVVAVLYTFSLILYCLCARLSYSWFRGLDGKQRTVLTFTLATVISICATIDVALNNQSVRLIYVDYSSLPGGPLGLSAQAHTSTIIQIMSLAILIAGILTLGVLLWRVWVVYSGARFYIPIIILASLFYLAYVVTNIMRVIFIWAPLAATLPNITRTLDVVAVAALSFTVACKIMLTSMIILRLMLIRQTHIKIMGKTDVAAQYLGIAAMLIESYALSTIWNIGYLIAYILKNPPAHNFFENSATQVEVLSYFLVLYRVFSGRAWNRQTQNQLSTLRWGRHVTQLSQADSDMAGVVNVHMTNVEANPSAFSSRPIVYS</sequence>
<feature type="transmembrane region" description="Helical" evidence="1">
    <location>
        <begin position="100"/>
        <end position="121"/>
    </location>
</feature>
<name>A0A8H7KJ08_AGABI</name>